<organism evidence="2">
    <name type="scientific">Candidatus Iainarchaeum sp</name>
    <dbReference type="NCBI Taxonomy" id="3101447"/>
    <lineage>
        <taxon>Archaea</taxon>
        <taxon>Candidatus Iainarchaeota</taxon>
        <taxon>Candidatus Iainarchaeia</taxon>
        <taxon>Candidatus Iainarchaeales</taxon>
        <taxon>Candidatus Iainarchaeaceae</taxon>
        <taxon>Candidatus Iainarchaeum</taxon>
    </lineage>
</organism>
<gene>
    <name evidence="2" type="ORF">IPJ89_02440</name>
</gene>
<dbReference type="InterPro" id="IPR037523">
    <property type="entry name" value="VOC_core"/>
</dbReference>
<dbReference type="EMBL" id="CP064981">
    <property type="protein sequence ID" value="QQR93075.1"/>
    <property type="molecule type" value="Genomic_DNA"/>
</dbReference>
<protein>
    <submittedName>
        <fullName evidence="2">VOC family protein</fullName>
    </submittedName>
</protein>
<dbReference type="PROSITE" id="PS51819">
    <property type="entry name" value="VOC"/>
    <property type="match status" value="1"/>
</dbReference>
<dbReference type="InterPro" id="IPR052164">
    <property type="entry name" value="Anthracycline_SecMetBiosynth"/>
</dbReference>
<dbReference type="InterPro" id="IPR029068">
    <property type="entry name" value="Glyas_Bleomycin-R_OHBP_Dase"/>
</dbReference>
<reference evidence="2" key="1">
    <citation type="submission" date="2020-11" db="EMBL/GenBank/DDBJ databases">
        <title>Connecting structure to function with the recovery of over 1000 high-quality activated sludge metagenome-assembled genomes encoding full-length rRNA genes using long-read sequencing.</title>
        <authorList>
            <person name="Singleton C.M."/>
            <person name="Petriglieri F."/>
            <person name="Kristensen J.M."/>
            <person name="Kirkegaard R.H."/>
            <person name="Michaelsen T.Y."/>
            <person name="Andersen M.H."/>
            <person name="Karst S.M."/>
            <person name="Dueholm M.S."/>
            <person name="Nielsen P.H."/>
            <person name="Albertsen M."/>
        </authorList>
    </citation>
    <scope>NUCLEOTIDE SEQUENCE</scope>
    <source>
        <strain evidence="2">Fred_18-Q3-R57-64_BAT3C.431</strain>
    </source>
</reference>
<feature type="domain" description="VOC" evidence="1">
    <location>
        <begin position="3"/>
        <end position="123"/>
    </location>
</feature>
<dbReference type="PANTHER" id="PTHR33993">
    <property type="entry name" value="GLYOXALASE-RELATED"/>
    <property type="match status" value="1"/>
</dbReference>
<dbReference type="Gene3D" id="3.10.180.10">
    <property type="entry name" value="2,3-Dihydroxybiphenyl 1,2-Dioxygenase, domain 1"/>
    <property type="match status" value="1"/>
</dbReference>
<evidence type="ECO:0000259" key="1">
    <source>
        <dbReference type="PROSITE" id="PS51819"/>
    </source>
</evidence>
<dbReference type="CDD" id="cd07247">
    <property type="entry name" value="SgaA_N_like"/>
    <property type="match status" value="1"/>
</dbReference>
<accession>A0A7T9DKS7</accession>
<dbReference type="InterPro" id="IPR053863">
    <property type="entry name" value="Glyoxy/Ble-like_N"/>
</dbReference>
<evidence type="ECO:0000313" key="2">
    <source>
        <dbReference type="EMBL" id="QQR93075.1"/>
    </source>
</evidence>
<sequence length="127" mass="14203">MDKVVHFEIPAANMNRARRFYENVFGWQTEKIPHMDYVGLRSVKADKKGKPVEKGAINGGLMKRGKGIKGPVIAMNVKSVTGSINKVLAHKGKLVMPKTEIMGMGWYAYVKDSEGNVIGLWQDKKKK</sequence>
<dbReference type="Pfam" id="PF22677">
    <property type="entry name" value="Ble-like_N"/>
    <property type="match status" value="1"/>
</dbReference>
<proteinExistence type="predicted"/>
<name>A0A7T9DKS7_9ARCH</name>
<dbReference type="AlphaFoldDB" id="A0A7T9DKS7"/>
<dbReference type="PANTHER" id="PTHR33993:SF2">
    <property type="entry name" value="VOC DOMAIN-CONTAINING PROTEIN"/>
    <property type="match status" value="1"/>
</dbReference>
<dbReference type="Proteomes" id="UP000596004">
    <property type="component" value="Chromosome"/>
</dbReference>
<dbReference type="SUPFAM" id="SSF54593">
    <property type="entry name" value="Glyoxalase/Bleomycin resistance protein/Dihydroxybiphenyl dioxygenase"/>
    <property type="match status" value="1"/>
</dbReference>